<evidence type="ECO:0000256" key="1">
    <source>
        <dbReference type="ARBA" id="ARBA00004370"/>
    </source>
</evidence>
<dbReference type="PANTHER" id="PTHR14226">
    <property type="entry name" value="NEUROPATHY TARGET ESTERASE/SWISS CHEESE D.MELANOGASTER"/>
    <property type="match status" value="1"/>
</dbReference>
<keyword evidence="2 6" id="KW-0378">Hydrolase</keyword>
<evidence type="ECO:0000313" key="9">
    <source>
        <dbReference type="EMBL" id="WOB08724.1"/>
    </source>
</evidence>
<reference evidence="9 10" key="1">
    <citation type="submission" date="2023-10" db="EMBL/GenBank/DDBJ databases">
        <title>Bacteria for the degradation of biodegradable plastic PBAT(Polybutylene adipate terephthalate).</title>
        <authorList>
            <person name="Weon H.-Y."/>
            <person name="Yeon J."/>
        </authorList>
    </citation>
    <scope>NUCLEOTIDE SEQUENCE [LARGE SCALE GENOMIC DNA]</scope>
    <source>
        <strain evidence="9 10">SBD 7-3</strain>
    </source>
</reference>
<keyword evidence="4 6" id="KW-0443">Lipid metabolism</keyword>
<organism evidence="9 10">
    <name type="scientific">Piscinibacter gummiphilus</name>
    <dbReference type="NCBI Taxonomy" id="946333"/>
    <lineage>
        <taxon>Bacteria</taxon>
        <taxon>Pseudomonadati</taxon>
        <taxon>Pseudomonadota</taxon>
        <taxon>Betaproteobacteria</taxon>
        <taxon>Burkholderiales</taxon>
        <taxon>Sphaerotilaceae</taxon>
        <taxon>Piscinibacter</taxon>
    </lineage>
</organism>
<dbReference type="InterPro" id="IPR000184">
    <property type="entry name" value="Bac_surfAg_D15"/>
</dbReference>
<dbReference type="Proteomes" id="UP001303946">
    <property type="component" value="Chromosome"/>
</dbReference>
<dbReference type="RefSeq" id="WP_316701561.1">
    <property type="nucleotide sequence ID" value="NZ_CP136336.1"/>
</dbReference>
<evidence type="ECO:0000256" key="5">
    <source>
        <dbReference type="ARBA" id="ARBA00023136"/>
    </source>
</evidence>
<protein>
    <submittedName>
        <fullName evidence="9">Patatin-like phospholipase family protein</fullName>
    </submittedName>
</protein>
<dbReference type="InterPro" id="IPR002641">
    <property type="entry name" value="PNPLA_dom"/>
</dbReference>
<keyword evidence="3 6" id="KW-0442">Lipid degradation</keyword>
<feature type="active site" description="Proton acceptor" evidence="6">
    <location>
        <position position="220"/>
    </location>
</feature>
<dbReference type="Pfam" id="PF01734">
    <property type="entry name" value="Patatin"/>
    <property type="match status" value="1"/>
</dbReference>
<evidence type="ECO:0000259" key="8">
    <source>
        <dbReference type="PROSITE" id="PS51635"/>
    </source>
</evidence>
<proteinExistence type="predicted"/>
<dbReference type="Pfam" id="PF01103">
    <property type="entry name" value="Omp85"/>
    <property type="match status" value="1"/>
</dbReference>
<feature type="short sequence motif" description="GXGXXG" evidence="6">
    <location>
        <begin position="47"/>
        <end position="52"/>
    </location>
</feature>
<dbReference type="CDD" id="cd07205">
    <property type="entry name" value="Pat_PNPLA6_PNPLA7_NTE1_like"/>
    <property type="match status" value="1"/>
</dbReference>
<feature type="short sequence motif" description="DGA/G" evidence="6">
    <location>
        <begin position="220"/>
        <end position="222"/>
    </location>
</feature>
<evidence type="ECO:0000256" key="6">
    <source>
        <dbReference type="PROSITE-ProRule" id="PRU01161"/>
    </source>
</evidence>
<dbReference type="Gene3D" id="2.40.160.50">
    <property type="entry name" value="membrane protein fhac: a member of the omp85/tpsb transporter family"/>
    <property type="match status" value="1"/>
</dbReference>
<feature type="chain" id="PRO_5047038557" evidence="7">
    <location>
        <begin position="23"/>
        <end position="745"/>
    </location>
</feature>
<dbReference type="Gene3D" id="3.10.20.310">
    <property type="entry name" value="membrane protein fhac"/>
    <property type="match status" value="1"/>
</dbReference>
<evidence type="ECO:0000256" key="2">
    <source>
        <dbReference type="ARBA" id="ARBA00022801"/>
    </source>
</evidence>
<evidence type="ECO:0000313" key="10">
    <source>
        <dbReference type="Proteomes" id="UP001303946"/>
    </source>
</evidence>
<evidence type="ECO:0000256" key="4">
    <source>
        <dbReference type="ARBA" id="ARBA00023098"/>
    </source>
</evidence>
<keyword evidence="7" id="KW-0732">Signal</keyword>
<sequence length="745" mass="80122">MLRAARRATVAVALLSLLTAHAQTAPPAAPAAASPAARPKVGLVLSGGGARGGAHIGVLKVLEELRVPVDLIVGTSAGSIVGSAYASGLPLAEIEEEMKGLSTSTLFRDVSRIDAPYRRKVDDGVNYLGPEMGLNAKGIALPKGAVAGVSLEAVLRRLTRLQNTSNFDKLPIPFRAVATDLASSEMVVIGHGQLALAARASMAVPGAVNPVEIDGRLLVDGGLKRNLPVDVARQLGAEVVIAINIGTPLLKRGDIHSLVDVTDQVLRILTEANVTQSLKEMTERDVLIAPDLKDIGSTAFDRLGEAAAAGEAAARAVTEKLARLSLPEAAWAALRRAQANAPGDQALKIDEVRVVGARVVNPDVVLAAMDTQAGDALDTERLDRDLKRIYSRGDFESVNYSVFEEAGIGRVLQVEANEKSWGPNYLRLGLSLSSTLEGNAFFNLQASHRATWLNALGAEWRNDIQLGHASVLQTEWYQPLTTAQRVFVAPRLEAIDEPFDIYDEDTKKRLARFRRRAYEFGLDVGVPIGTAGEGRLGFVRGRVELADDTSFVPASFLAIDRQLAGVLGRLRIDHLDNLRFPREGYAGELRIFMSHTALGASDTYTKAQFNLQGAAHSGPHTLRAATRLGGNLRSSPLPDHEILQLGGFLNLSGYQTGQLLGKELRFARLVYNYRLARPGFLDGMYLGGSLEFGRIGDTVFGPERARLRRGNALYFALDTPIGPFYLAYGLGDRGNRSAYLFLGQP</sequence>
<keyword evidence="10" id="KW-1185">Reference proteome</keyword>
<dbReference type="SUPFAM" id="SSF52151">
    <property type="entry name" value="FabD/lysophospholipase-like"/>
    <property type="match status" value="1"/>
</dbReference>
<feature type="domain" description="PNPLA" evidence="8">
    <location>
        <begin position="43"/>
        <end position="233"/>
    </location>
</feature>
<dbReference type="InterPro" id="IPR050301">
    <property type="entry name" value="NTE"/>
</dbReference>
<name>A0ABZ0CUT2_9BURK</name>
<evidence type="ECO:0000256" key="7">
    <source>
        <dbReference type="SAM" id="SignalP"/>
    </source>
</evidence>
<feature type="signal peptide" evidence="7">
    <location>
        <begin position="1"/>
        <end position="22"/>
    </location>
</feature>
<comment type="subcellular location">
    <subcellularLocation>
        <location evidence="1">Membrane</location>
    </subcellularLocation>
</comment>
<accession>A0ABZ0CUT2</accession>
<feature type="short sequence motif" description="GXSXG" evidence="6">
    <location>
        <begin position="74"/>
        <end position="78"/>
    </location>
</feature>
<dbReference type="InterPro" id="IPR016035">
    <property type="entry name" value="Acyl_Trfase/lysoPLipase"/>
</dbReference>
<keyword evidence="5" id="KW-0472">Membrane</keyword>
<feature type="active site" description="Nucleophile" evidence="6">
    <location>
        <position position="76"/>
    </location>
</feature>
<dbReference type="EMBL" id="CP136336">
    <property type="protein sequence ID" value="WOB08724.1"/>
    <property type="molecule type" value="Genomic_DNA"/>
</dbReference>
<dbReference type="PANTHER" id="PTHR14226:SF29">
    <property type="entry name" value="NEUROPATHY TARGET ESTERASE SWS"/>
    <property type="match status" value="1"/>
</dbReference>
<gene>
    <name evidence="9" type="ORF">RXV79_01400</name>
</gene>
<dbReference type="PROSITE" id="PS51635">
    <property type="entry name" value="PNPLA"/>
    <property type="match status" value="1"/>
</dbReference>
<dbReference type="InterPro" id="IPR010827">
    <property type="entry name" value="BamA/TamA_POTRA"/>
</dbReference>
<dbReference type="Pfam" id="PF07244">
    <property type="entry name" value="POTRA"/>
    <property type="match status" value="1"/>
</dbReference>
<evidence type="ECO:0000256" key="3">
    <source>
        <dbReference type="ARBA" id="ARBA00022963"/>
    </source>
</evidence>
<dbReference type="Gene3D" id="3.40.1090.10">
    <property type="entry name" value="Cytosolic phospholipase A2 catalytic domain"/>
    <property type="match status" value="2"/>
</dbReference>